<protein>
    <submittedName>
        <fullName evidence="1">Uncharacterized protein</fullName>
    </submittedName>
</protein>
<organism evidence="1 2">
    <name type="scientific">Flavobacterium davisii</name>
    <dbReference type="NCBI Taxonomy" id="2906077"/>
    <lineage>
        <taxon>Bacteria</taxon>
        <taxon>Pseudomonadati</taxon>
        <taxon>Bacteroidota</taxon>
        <taxon>Flavobacteriia</taxon>
        <taxon>Flavobacteriales</taxon>
        <taxon>Flavobacteriaceae</taxon>
        <taxon>Flavobacterium</taxon>
    </lineage>
</organism>
<name>A0A2D0AJ36_9FLAO</name>
<reference evidence="1 2" key="1">
    <citation type="journal article" date="2017" name="Infect. Genet. Evol.">
        <title>Comparative genome analysis of fish pathogen Flavobacterium columnare reveals extensive sequence diversity within the species.</title>
        <authorList>
            <person name="Kayansamruaj P."/>
            <person name="Dong H.T."/>
            <person name="Hirono I."/>
            <person name="Kondo H."/>
            <person name="Senapin S."/>
            <person name="Rodkhum C."/>
        </authorList>
    </citation>
    <scope>NUCLEOTIDE SEQUENCE [LARGE SCALE GENOMIC DNA]</scope>
    <source>
        <strain evidence="1 2">1215</strain>
    </source>
</reference>
<gene>
    <name evidence="1" type="ORF">BWK59_01330</name>
</gene>
<dbReference type="EMBL" id="MTCZ01000005">
    <property type="protein sequence ID" value="OWP85212.1"/>
    <property type="molecule type" value="Genomic_DNA"/>
</dbReference>
<dbReference type="AlphaFoldDB" id="A0A2D0AJ36"/>
<proteinExistence type="predicted"/>
<comment type="caution">
    <text evidence="1">The sequence shown here is derived from an EMBL/GenBank/DDBJ whole genome shotgun (WGS) entry which is preliminary data.</text>
</comment>
<evidence type="ECO:0000313" key="2">
    <source>
        <dbReference type="Proteomes" id="UP000197768"/>
    </source>
</evidence>
<sequence length="79" mass="9283">MIDIIDDKLPSVDLISVRDLFVHLKNKQILKSIQNIKESGSKYLLETSFLRNKSNKDIEIVSQWRPLNLIIQPFNLQIY</sequence>
<dbReference type="Proteomes" id="UP000197768">
    <property type="component" value="Unassembled WGS sequence"/>
</dbReference>
<accession>A0A2D0AJ36</accession>
<evidence type="ECO:0000313" key="1">
    <source>
        <dbReference type="EMBL" id="OWP85212.1"/>
    </source>
</evidence>